<dbReference type="Proteomes" id="UP001497700">
    <property type="component" value="Unassembled WGS sequence"/>
</dbReference>
<protein>
    <submittedName>
        <fullName evidence="1">Alpha-galactosidase A</fullName>
    </submittedName>
</protein>
<accession>A0ACB9Z1Y0</accession>
<name>A0ACB9Z1Y0_9PEZI</name>
<sequence>MPSCIEPPRLISMEVSTNGRSDCYFRILTNRNVKYITVKAGALDAESLDDMPLDFENILPPLPYQEDTWKSACITRNPSSRQVEATLSSADLPGVETIWHPRMIDYLDIERTEYLALLTQECKWKADPAPERMVAKTARFHWEVQYMEAETRMYQILEGRDIAPKFLGHIHEAGRVIGFLLEKVPDGRNAEPADLGICEAALRRFHALGFVHGDCNKYNFIIRPDGQVVLVDFDKAKTCADPALTEAEIASLEGQLAETTGRGGGLMPFDEEDSDRELEE</sequence>
<gene>
    <name evidence="1" type="ORF">F4820DRAFT_458488</name>
</gene>
<keyword evidence="2" id="KW-1185">Reference proteome</keyword>
<organism evidence="1 2">
    <name type="scientific">Hypoxylon rubiginosum</name>
    <dbReference type="NCBI Taxonomy" id="110542"/>
    <lineage>
        <taxon>Eukaryota</taxon>
        <taxon>Fungi</taxon>
        <taxon>Dikarya</taxon>
        <taxon>Ascomycota</taxon>
        <taxon>Pezizomycotina</taxon>
        <taxon>Sordariomycetes</taxon>
        <taxon>Xylariomycetidae</taxon>
        <taxon>Xylariales</taxon>
        <taxon>Hypoxylaceae</taxon>
        <taxon>Hypoxylon</taxon>
    </lineage>
</organism>
<dbReference type="EMBL" id="MU393478">
    <property type="protein sequence ID" value="KAI4864995.1"/>
    <property type="molecule type" value="Genomic_DNA"/>
</dbReference>
<reference evidence="1 2" key="1">
    <citation type="journal article" date="2022" name="New Phytol.">
        <title>Ecological generalism drives hyperdiversity of secondary metabolite gene clusters in xylarialean endophytes.</title>
        <authorList>
            <person name="Franco M.E.E."/>
            <person name="Wisecaver J.H."/>
            <person name="Arnold A.E."/>
            <person name="Ju Y.M."/>
            <person name="Slot J.C."/>
            <person name="Ahrendt S."/>
            <person name="Moore L.P."/>
            <person name="Eastman K.E."/>
            <person name="Scott K."/>
            <person name="Konkel Z."/>
            <person name="Mondo S.J."/>
            <person name="Kuo A."/>
            <person name="Hayes R.D."/>
            <person name="Haridas S."/>
            <person name="Andreopoulos B."/>
            <person name="Riley R."/>
            <person name="LaButti K."/>
            <person name="Pangilinan J."/>
            <person name="Lipzen A."/>
            <person name="Amirebrahimi M."/>
            <person name="Yan J."/>
            <person name="Adam C."/>
            <person name="Keymanesh K."/>
            <person name="Ng V."/>
            <person name="Louie K."/>
            <person name="Northen T."/>
            <person name="Drula E."/>
            <person name="Henrissat B."/>
            <person name="Hsieh H.M."/>
            <person name="Youens-Clark K."/>
            <person name="Lutzoni F."/>
            <person name="Miadlikowska J."/>
            <person name="Eastwood D.C."/>
            <person name="Hamelin R.C."/>
            <person name="Grigoriev I.V."/>
            <person name="U'Ren J.M."/>
        </authorList>
    </citation>
    <scope>NUCLEOTIDE SEQUENCE [LARGE SCALE GENOMIC DNA]</scope>
    <source>
        <strain evidence="1 2">CBS 119005</strain>
    </source>
</reference>
<evidence type="ECO:0000313" key="2">
    <source>
        <dbReference type="Proteomes" id="UP001497700"/>
    </source>
</evidence>
<proteinExistence type="predicted"/>
<comment type="caution">
    <text evidence="1">The sequence shown here is derived from an EMBL/GenBank/DDBJ whole genome shotgun (WGS) entry which is preliminary data.</text>
</comment>
<evidence type="ECO:0000313" key="1">
    <source>
        <dbReference type="EMBL" id="KAI4864995.1"/>
    </source>
</evidence>